<dbReference type="InterPro" id="IPR027256">
    <property type="entry name" value="P-typ_ATPase_IB"/>
</dbReference>
<keyword evidence="5 16" id="KW-0812">Transmembrane</keyword>
<evidence type="ECO:0000256" key="6">
    <source>
        <dbReference type="ARBA" id="ARBA00022723"/>
    </source>
</evidence>
<dbReference type="PRINTS" id="PR00119">
    <property type="entry name" value="CATATPASE"/>
</dbReference>
<sequence>MDSRRTQVASSAGHIGLSVQEMTCVACASRLEKVLSKLEGVEHATVSFPLERADIWISSSFAGGQEALHQAVRDAGFIPGDPPETAAGFRAYEHDKKQRQRREIVLLVGVALLSLPLVADMVLHLLSSSWRVPVLIQAVLATVVQIAGGARFYRGAWSALKKGYASMDSLVALGTSAAWGLSVQRAIWGAEGHHQDLYFEGSAVVITLVLLGKWLEGRARDTAGAALQSLMKLRPEEVCVHIPDKGLYMLPAAQVIPGMVVCVRPGERIPVDGCLEEGMGDVDESLLSGESMPVSKRVGDTVVGGSLNINGVLRIRVQAVGAESVLNRIIHLVETAQASKPPVQALVDRISAIFVPCIMALALMTVTGWWVIAGNLEVGMIAAISVLVVACPCALGLATPTALVVGTSVAASHGILLRDAAVLEKIRTLSTVVMDKTGTLTEGRPVVVDCLADDPAVMLTVAASLQQGSLHPLARAFVEKAQEEGCEIATVTDWIEMPGLGIRGKIGGHGWILGSSICMQQEGKECEPWQEWADLRRDKGQTLVWLAADDGPVAAVFALADRIRPEAPGVVQWLKSRGLDVVMLTGDSMRSARSVAAAVGISNVYAETLPRKKADIIASLKAAGHGVGMIGDGLNDAPALAMADVAIAMGSGVDVAVESSAIVLMRGDITLLPYAFAIAEAILGRIRQNLFWAFIYNILAVPMAVAGLLDPVIAGAAMAFSSVSVVLGSLVLLRWNPPDLSRR</sequence>
<keyword evidence="13" id="KW-0406">Ion transport</keyword>
<dbReference type="PANTHER" id="PTHR43520:SF8">
    <property type="entry name" value="P-TYPE CU(+) TRANSPORTER"/>
    <property type="match status" value="1"/>
</dbReference>
<dbReference type="AlphaFoldDB" id="A0A143DEV8"/>
<feature type="transmembrane region" description="Helical" evidence="16">
    <location>
        <begin position="690"/>
        <end position="709"/>
    </location>
</feature>
<evidence type="ECO:0000256" key="13">
    <source>
        <dbReference type="ARBA" id="ARBA00023065"/>
    </source>
</evidence>
<dbReference type="PANTHER" id="PTHR43520">
    <property type="entry name" value="ATP7, ISOFORM B"/>
    <property type="match status" value="1"/>
</dbReference>
<evidence type="ECO:0000256" key="5">
    <source>
        <dbReference type="ARBA" id="ARBA00022692"/>
    </source>
</evidence>
<dbReference type="GeneID" id="53317273"/>
<feature type="transmembrane region" description="Helical" evidence="16">
    <location>
        <begin position="104"/>
        <end position="126"/>
    </location>
</feature>
<evidence type="ECO:0000256" key="8">
    <source>
        <dbReference type="ARBA" id="ARBA00022796"/>
    </source>
</evidence>
<keyword evidence="19" id="KW-1185">Reference proteome</keyword>
<dbReference type="OrthoDB" id="9760802at2"/>
<keyword evidence="10" id="KW-1278">Translocase</keyword>
<name>A0A143DEV8_9PROT</name>
<evidence type="ECO:0000256" key="15">
    <source>
        <dbReference type="ARBA" id="ARBA00049289"/>
    </source>
</evidence>
<dbReference type="SUPFAM" id="SSF81665">
    <property type="entry name" value="Calcium ATPase, transmembrane domain M"/>
    <property type="match status" value="1"/>
</dbReference>
<evidence type="ECO:0000256" key="2">
    <source>
        <dbReference type="ARBA" id="ARBA00006024"/>
    </source>
</evidence>
<keyword evidence="9 16" id="KW-0067">ATP-binding</keyword>
<dbReference type="EMBL" id="CP014525">
    <property type="protein sequence ID" value="AMW35275.1"/>
    <property type="molecule type" value="Genomic_DNA"/>
</dbReference>
<dbReference type="GO" id="GO:0055070">
    <property type="term" value="P:copper ion homeostasis"/>
    <property type="evidence" value="ECO:0007669"/>
    <property type="project" value="TreeGrafter"/>
</dbReference>
<dbReference type="NCBIfam" id="TIGR01525">
    <property type="entry name" value="ATPase-IB_hvy"/>
    <property type="match status" value="1"/>
</dbReference>
<feature type="domain" description="HMA" evidence="17">
    <location>
        <begin position="13"/>
        <end position="80"/>
    </location>
</feature>
<dbReference type="InterPro" id="IPR008250">
    <property type="entry name" value="ATPase_P-typ_transduc_dom_A_sf"/>
</dbReference>
<dbReference type="InterPro" id="IPR044492">
    <property type="entry name" value="P_typ_ATPase_HD_dom"/>
</dbReference>
<feature type="transmembrane region" description="Helical" evidence="16">
    <location>
        <begin position="132"/>
        <end position="153"/>
    </location>
</feature>
<keyword evidence="8" id="KW-0187">Copper transport</keyword>
<comment type="similarity">
    <text evidence="2 16">Belongs to the cation transport ATPase (P-type) (TC 3.A.3) family. Type IB subfamily.</text>
</comment>
<keyword evidence="11 16" id="KW-1133">Transmembrane helix</keyword>
<dbReference type="InterPro" id="IPR023299">
    <property type="entry name" value="ATPase_P-typ_cyto_dom_N"/>
</dbReference>
<dbReference type="SUPFAM" id="SSF56784">
    <property type="entry name" value="HAD-like"/>
    <property type="match status" value="1"/>
</dbReference>
<dbReference type="InterPro" id="IPR023214">
    <property type="entry name" value="HAD_sf"/>
</dbReference>
<dbReference type="PROSITE" id="PS50846">
    <property type="entry name" value="HMA_2"/>
    <property type="match status" value="1"/>
</dbReference>
<feature type="transmembrane region" description="Helical" evidence="16">
    <location>
        <begin position="378"/>
        <end position="398"/>
    </location>
</feature>
<dbReference type="GO" id="GO:0005507">
    <property type="term" value="F:copper ion binding"/>
    <property type="evidence" value="ECO:0007669"/>
    <property type="project" value="TreeGrafter"/>
</dbReference>
<keyword evidence="7 16" id="KW-0547">Nucleotide-binding</keyword>
<evidence type="ECO:0000256" key="1">
    <source>
        <dbReference type="ARBA" id="ARBA00004127"/>
    </source>
</evidence>
<comment type="catalytic activity">
    <reaction evidence="15">
        <text>Cu(+)(in) + ATP + H2O = Cu(+)(out) + ADP + phosphate + H(+)</text>
        <dbReference type="Rhea" id="RHEA:25792"/>
        <dbReference type="ChEBI" id="CHEBI:15377"/>
        <dbReference type="ChEBI" id="CHEBI:15378"/>
        <dbReference type="ChEBI" id="CHEBI:30616"/>
        <dbReference type="ChEBI" id="CHEBI:43474"/>
        <dbReference type="ChEBI" id="CHEBI:49552"/>
        <dbReference type="ChEBI" id="CHEBI:456216"/>
        <dbReference type="EC" id="7.2.2.8"/>
    </reaction>
</comment>
<accession>A0A143DEV8</accession>
<evidence type="ECO:0000256" key="11">
    <source>
        <dbReference type="ARBA" id="ARBA00022989"/>
    </source>
</evidence>
<dbReference type="PROSITE" id="PS01047">
    <property type="entry name" value="HMA_1"/>
    <property type="match status" value="1"/>
</dbReference>
<protein>
    <recommendedName>
        <fullName evidence="3">P-type Cu(+) transporter</fullName>
        <ecNumber evidence="3">7.2.2.8</ecNumber>
    </recommendedName>
</protein>
<dbReference type="GO" id="GO:0005886">
    <property type="term" value="C:plasma membrane"/>
    <property type="evidence" value="ECO:0007669"/>
    <property type="project" value="UniProtKB-SubCell"/>
</dbReference>
<evidence type="ECO:0000256" key="7">
    <source>
        <dbReference type="ARBA" id="ARBA00022741"/>
    </source>
</evidence>
<dbReference type="FunFam" id="2.70.150.10:FF:000002">
    <property type="entry name" value="Copper-transporting ATPase 1, putative"/>
    <property type="match status" value="1"/>
</dbReference>
<dbReference type="Gene3D" id="3.30.70.100">
    <property type="match status" value="1"/>
</dbReference>
<dbReference type="GO" id="GO:0005524">
    <property type="term" value="F:ATP binding"/>
    <property type="evidence" value="ECO:0007669"/>
    <property type="project" value="UniProtKB-UniRule"/>
</dbReference>
<dbReference type="NCBIfam" id="TIGR01511">
    <property type="entry name" value="ATPase-IB1_Cu"/>
    <property type="match status" value="1"/>
</dbReference>
<evidence type="ECO:0000256" key="3">
    <source>
        <dbReference type="ARBA" id="ARBA00012517"/>
    </source>
</evidence>
<dbReference type="CDD" id="cd02094">
    <property type="entry name" value="P-type_ATPase_Cu-like"/>
    <property type="match status" value="1"/>
</dbReference>
<dbReference type="NCBIfam" id="TIGR01494">
    <property type="entry name" value="ATPase_P-type"/>
    <property type="match status" value="1"/>
</dbReference>
<dbReference type="SUPFAM" id="SSF55008">
    <property type="entry name" value="HMA, heavy metal-associated domain"/>
    <property type="match status" value="1"/>
</dbReference>
<dbReference type="Gene3D" id="3.40.1110.10">
    <property type="entry name" value="Calcium-transporting ATPase, cytoplasmic domain N"/>
    <property type="match status" value="1"/>
</dbReference>
<proteinExistence type="inferred from homology"/>
<dbReference type="CDD" id="cd00371">
    <property type="entry name" value="HMA"/>
    <property type="match status" value="1"/>
</dbReference>
<evidence type="ECO:0000256" key="9">
    <source>
        <dbReference type="ARBA" id="ARBA00022840"/>
    </source>
</evidence>
<dbReference type="GO" id="GO:0043682">
    <property type="term" value="F:P-type divalent copper transporter activity"/>
    <property type="evidence" value="ECO:0007669"/>
    <property type="project" value="TreeGrafter"/>
</dbReference>
<dbReference type="PRINTS" id="PR00943">
    <property type="entry name" value="CUATPASE"/>
</dbReference>
<dbReference type="Pfam" id="PF00122">
    <property type="entry name" value="E1-E2_ATPase"/>
    <property type="match status" value="1"/>
</dbReference>
<keyword evidence="14 16" id="KW-0472">Membrane</keyword>
<evidence type="ECO:0000256" key="4">
    <source>
        <dbReference type="ARBA" id="ARBA00022448"/>
    </source>
</evidence>
<evidence type="ECO:0000313" key="18">
    <source>
        <dbReference type="EMBL" id="AMW35275.1"/>
    </source>
</evidence>
<dbReference type="STRING" id="1549855.AY555_08910"/>
<dbReference type="InterPro" id="IPR036163">
    <property type="entry name" value="HMA_dom_sf"/>
</dbReference>
<organism evidence="18 19">
    <name type="scientific">Haematospirillum jordaniae</name>
    <dbReference type="NCBI Taxonomy" id="1549855"/>
    <lineage>
        <taxon>Bacteria</taxon>
        <taxon>Pseudomonadati</taxon>
        <taxon>Pseudomonadota</taxon>
        <taxon>Alphaproteobacteria</taxon>
        <taxon>Rhodospirillales</taxon>
        <taxon>Novispirillaceae</taxon>
        <taxon>Haematospirillum</taxon>
    </lineage>
</organism>
<dbReference type="EC" id="7.2.2.8" evidence="3"/>
<comment type="subcellular location">
    <subcellularLocation>
        <location evidence="16">Cell membrane</location>
    </subcellularLocation>
    <subcellularLocation>
        <location evidence="1">Endomembrane system</location>
        <topology evidence="1">Multi-pass membrane protein</topology>
    </subcellularLocation>
</comment>
<evidence type="ECO:0000256" key="12">
    <source>
        <dbReference type="ARBA" id="ARBA00023008"/>
    </source>
</evidence>
<dbReference type="Gene3D" id="2.70.150.10">
    <property type="entry name" value="Calcium-transporting ATPase, cytoplasmic transduction domain A"/>
    <property type="match status" value="1"/>
</dbReference>
<dbReference type="InterPro" id="IPR006121">
    <property type="entry name" value="HMA_dom"/>
</dbReference>
<dbReference type="InterPro" id="IPR018303">
    <property type="entry name" value="ATPase_P-typ_P_site"/>
</dbReference>
<dbReference type="KEGG" id="hjo:AY555_08910"/>
<dbReference type="Pfam" id="PF00702">
    <property type="entry name" value="Hydrolase"/>
    <property type="match status" value="1"/>
</dbReference>
<gene>
    <name evidence="18" type="ORF">AY555_08910</name>
</gene>
<evidence type="ECO:0000259" key="17">
    <source>
        <dbReference type="PROSITE" id="PS50846"/>
    </source>
</evidence>
<dbReference type="InterPro" id="IPR001757">
    <property type="entry name" value="P_typ_ATPase"/>
</dbReference>
<dbReference type="SFLD" id="SFLDF00027">
    <property type="entry name" value="p-type_atpase"/>
    <property type="match status" value="1"/>
</dbReference>
<keyword evidence="4" id="KW-0813">Transport</keyword>
<feature type="transmembrane region" description="Helical" evidence="16">
    <location>
        <begin position="715"/>
        <end position="733"/>
    </location>
</feature>
<keyword evidence="16" id="KW-1003">Cell membrane</keyword>
<keyword evidence="12" id="KW-0186">Copper</keyword>
<dbReference type="InterPro" id="IPR023298">
    <property type="entry name" value="ATPase_P-typ_TM_dom_sf"/>
</dbReference>
<dbReference type="SFLD" id="SFLDS00003">
    <property type="entry name" value="Haloacid_Dehalogenase"/>
    <property type="match status" value="1"/>
</dbReference>
<reference evidence="18 19" key="1">
    <citation type="submission" date="2016-02" db="EMBL/GenBank/DDBJ databases">
        <title>Complete Genome of H5569, the type strain of the newly described species Haematospirillium jordaniae.</title>
        <authorList>
            <person name="Nicholson A.C."/>
            <person name="Humrighouse B.W."/>
            <person name="Loparov V."/>
            <person name="McQuiston J.R."/>
        </authorList>
    </citation>
    <scope>NUCLEOTIDE SEQUENCE [LARGE SCALE GENOMIC DNA]</scope>
    <source>
        <strain evidence="18 19">H5569</strain>
    </source>
</reference>
<evidence type="ECO:0000256" key="16">
    <source>
        <dbReference type="RuleBase" id="RU362081"/>
    </source>
</evidence>
<dbReference type="Gene3D" id="3.40.50.1000">
    <property type="entry name" value="HAD superfamily/HAD-like"/>
    <property type="match status" value="1"/>
</dbReference>
<dbReference type="PROSITE" id="PS00154">
    <property type="entry name" value="ATPASE_E1_E2"/>
    <property type="match status" value="1"/>
</dbReference>
<evidence type="ECO:0000256" key="10">
    <source>
        <dbReference type="ARBA" id="ARBA00022967"/>
    </source>
</evidence>
<dbReference type="SFLD" id="SFLDG00002">
    <property type="entry name" value="C1.7:_P-type_atpase_like"/>
    <property type="match status" value="1"/>
</dbReference>
<dbReference type="Pfam" id="PF00403">
    <property type="entry name" value="HMA"/>
    <property type="match status" value="1"/>
</dbReference>
<keyword evidence="6 16" id="KW-0479">Metal-binding</keyword>
<feature type="transmembrane region" description="Helical" evidence="16">
    <location>
        <begin position="350"/>
        <end position="372"/>
    </location>
</feature>
<dbReference type="InterPro" id="IPR017969">
    <property type="entry name" value="Heavy-metal-associated_CS"/>
</dbReference>
<evidence type="ECO:0000313" key="19">
    <source>
        <dbReference type="Proteomes" id="UP000076066"/>
    </source>
</evidence>
<evidence type="ECO:0000256" key="14">
    <source>
        <dbReference type="ARBA" id="ARBA00023136"/>
    </source>
</evidence>
<dbReference type="InterPro" id="IPR059000">
    <property type="entry name" value="ATPase_P-type_domA"/>
</dbReference>
<dbReference type="FunFam" id="3.40.50.1000:FF:000144">
    <property type="entry name" value="copper-transporting ATPase 1 isoform X2"/>
    <property type="match status" value="1"/>
</dbReference>
<dbReference type="GO" id="GO:0012505">
    <property type="term" value="C:endomembrane system"/>
    <property type="evidence" value="ECO:0007669"/>
    <property type="project" value="UniProtKB-SubCell"/>
</dbReference>
<dbReference type="InterPro" id="IPR036412">
    <property type="entry name" value="HAD-like_sf"/>
</dbReference>
<dbReference type="Proteomes" id="UP000076066">
    <property type="component" value="Chromosome"/>
</dbReference>
<dbReference type="GO" id="GO:0016887">
    <property type="term" value="F:ATP hydrolysis activity"/>
    <property type="evidence" value="ECO:0007669"/>
    <property type="project" value="InterPro"/>
</dbReference>
<dbReference type="SUPFAM" id="SSF81653">
    <property type="entry name" value="Calcium ATPase, transduction domain A"/>
    <property type="match status" value="1"/>
</dbReference>
<dbReference type="RefSeq" id="WP_066135773.1">
    <property type="nucleotide sequence ID" value="NZ_CP014525.1"/>
</dbReference>
<dbReference type="GO" id="GO:0140581">
    <property type="term" value="F:P-type monovalent copper transporter activity"/>
    <property type="evidence" value="ECO:0007669"/>
    <property type="project" value="UniProtKB-EC"/>
</dbReference>